<dbReference type="InterPro" id="IPR036412">
    <property type="entry name" value="HAD-like_sf"/>
</dbReference>
<organism evidence="1 2">
    <name type="scientific">Tranquillimonas alkanivorans</name>
    <dbReference type="NCBI Taxonomy" id="441119"/>
    <lineage>
        <taxon>Bacteria</taxon>
        <taxon>Pseudomonadati</taxon>
        <taxon>Pseudomonadota</taxon>
        <taxon>Alphaproteobacteria</taxon>
        <taxon>Rhodobacterales</taxon>
        <taxon>Roseobacteraceae</taxon>
        <taxon>Tranquillimonas</taxon>
    </lineage>
</organism>
<keyword evidence="1" id="KW-0378">Hydrolase</keyword>
<dbReference type="EMBL" id="FOXA01000003">
    <property type="protein sequence ID" value="SFP19542.1"/>
    <property type="molecule type" value="Genomic_DNA"/>
</dbReference>
<dbReference type="SUPFAM" id="SSF56784">
    <property type="entry name" value="HAD-like"/>
    <property type="match status" value="1"/>
</dbReference>
<dbReference type="Proteomes" id="UP000199356">
    <property type="component" value="Unassembled WGS sequence"/>
</dbReference>
<dbReference type="PANTHER" id="PTHR19288">
    <property type="entry name" value="4-NITROPHENYLPHOSPHATASE-RELATED"/>
    <property type="match status" value="1"/>
</dbReference>
<dbReference type="InterPro" id="IPR006356">
    <property type="entry name" value="HAD-SF_hydro_IIA_hyp3"/>
</dbReference>
<accession>A0A1I5NCX7</accession>
<dbReference type="Pfam" id="PF13344">
    <property type="entry name" value="Hydrolase_6"/>
    <property type="match status" value="1"/>
</dbReference>
<reference evidence="1 2" key="1">
    <citation type="submission" date="2016-10" db="EMBL/GenBank/DDBJ databases">
        <authorList>
            <person name="de Groot N.N."/>
        </authorList>
    </citation>
    <scope>NUCLEOTIDE SEQUENCE [LARGE SCALE GENOMIC DNA]</scope>
    <source>
        <strain evidence="1 2">DSM 19547</strain>
    </source>
</reference>
<dbReference type="OrthoDB" id="9791073at2"/>
<keyword evidence="2" id="KW-1185">Reference proteome</keyword>
<evidence type="ECO:0000313" key="1">
    <source>
        <dbReference type="EMBL" id="SFP19542.1"/>
    </source>
</evidence>
<dbReference type="InterPro" id="IPR006357">
    <property type="entry name" value="HAD-SF_hydro_IIA"/>
</dbReference>
<dbReference type="Gene3D" id="3.40.50.1000">
    <property type="entry name" value="HAD superfamily/HAD-like"/>
    <property type="match status" value="2"/>
</dbReference>
<dbReference type="PANTHER" id="PTHR19288:SF90">
    <property type="entry name" value="OS08G0542600 PROTEIN"/>
    <property type="match status" value="1"/>
</dbReference>
<proteinExistence type="predicted"/>
<name>A0A1I5NCX7_9RHOB</name>
<sequence>MARIIHALSEIAQDYDALFCDLWGCVHDGVRALPEAVAALQDYRANGGSVVLVTNAPRQRASVQRQIEELGVPADAWDSIATSGDAARAALFTGAVGRKVWFVGQPHDEVFFEPMKLIEDPVAIERVALDEAEGIVCCGPFDPHAHPDEMRPQLEAAKARGLPLLCANPDVVVDRGESREWCAGALADLYEHMGGRSLYFGKPHAPIYDLARRRLTALEKDIPDARILCVGDGIATDVKGALGEDLDSIFIAGGLAAAETKTEKDPDPDALHAYLQREKIAPTYAMGKLR</sequence>
<dbReference type="NCBIfam" id="TIGR01459">
    <property type="entry name" value="HAD-SF-IIA-hyp4"/>
    <property type="match status" value="1"/>
</dbReference>
<evidence type="ECO:0000313" key="2">
    <source>
        <dbReference type="Proteomes" id="UP000199356"/>
    </source>
</evidence>
<protein>
    <submittedName>
        <fullName evidence="1">HAD-superfamily class IIA hydrolase, TIGR01459</fullName>
    </submittedName>
</protein>
<dbReference type="GO" id="GO:0005737">
    <property type="term" value="C:cytoplasm"/>
    <property type="evidence" value="ECO:0007669"/>
    <property type="project" value="TreeGrafter"/>
</dbReference>
<gene>
    <name evidence="1" type="ORF">SAMN04488047_103214</name>
</gene>
<dbReference type="Pfam" id="PF13242">
    <property type="entry name" value="Hydrolase_like"/>
    <property type="match status" value="1"/>
</dbReference>
<dbReference type="RefSeq" id="WP_093419302.1">
    <property type="nucleotide sequence ID" value="NZ_FOXA01000003.1"/>
</dbReference>
<dbReference type="AlphaFoldDB" id="A0A1I5NCX7"/>
<dbReference type="InterPro" id="IPR023214">
    <property type="entry name" value="HAD_sf"/>
</dbReference>
<dbReference type="GO" id="GO:0016791">
    <property type="term" value="F:phosphatase activity"/>
    <property type="evidence" value="ECO:0007669"/>
    <property type="project" value="TreeGrafter"/>
</dbReference>
<dbReference type="CDD" id="cd07525">
    <property type="entry name" value="HAD_like"/>
    <property type="match status" value="1"/>
</dbReference>
<dbReference type="STRING" id="441119.SAMN04488047_103214"/>